<dbReference type="AlphaFoldDB" id="A0A5C8JIH4"/>
<dbReference type="PANTHER" id="PTHR48081">
    <property type="entry name" value="AB HYDROLASE SUPERFAMILY PROTEIN C4A8.06C"/>
    <property type="match status" value="1"/>
</dbReference>
<gene>
    <name evidence="4" type="ORF">FVR03_17605</name>
</gene>
<dbReference type="PANTHER" id="PTHR48081:SF13">
    <property type="entry name" value="ALPHA_BETA HYDROLASE"/>
    <property type="match status" value="1"/>
</dbReference>
<accession>A0A5C8JIH4</accession>
<dbReference type="Pfam" id="PF20434">
    <property type="entry name" value="BD-FAE"/>
    <property type="match status" value="1"/>
</dbReference>
<keyword evidence="2" id="KW-0732">Signal</keyword>
<evidence type="ECO:0000256" key="2">
    <source>
        <dbReference type="SAM" id="SignalP"/>
    </source>
</evidence>
<dbReference type="EMBL" id="VRTY01000077">
    <property type="protein sequence ID" value="TXK36524.1"/>
    <property type="molecule type" value="Genomic_DNA"/>
</dbReference>
<dbReference type="OrthoDB" id="9775851at2"/>
<evidence type="ECO:0000313" key="4">
    <source>
        <dbReference type="EMBL" id="TXK36524.1"/>
    </source>
</evidence>
<evidence type="ECO:0000259" key="3">
    <source>
        <dbReference type="Pfam" id="PF20434"/>
    </source>
</evidence>
<dbReference type="InterPro" id="IPR050300">
    <property type="entry name" value="GDXG_lipolytic_enzyme"/>
</dbReference>
<dbReference type="GO" id="GO:0016787">
    <property type="term" value="F:hydrolase activity"/>
    <property type="evidence" value="ECO:0007669"/>
    <property type="project" value="UniProtKB-KW"/>
</dbReference>
<feature type="domain" description="BD-FAE-like" evidence="3">
    <location>
        <begin position="73"/>
        <end position="255"/>
    </location>
</feature>
<dbReference type="InterPro" id="IPR029058">
    <property type="entry name" value="AB_hydrolase_fold"/>
</dbReference>
<evidence type="ECO:0000313" key="5">
    <source>
        <dbReference type="Proteomes" id="UP000321926"/>
    </source>
</evidence>
<dbReference type="Proteomes" id="UP000321926">
    <property type="component" value="Unassembled WGS sequence"/>
</dbReference>
<dbReference type="SUPFAM" id="SSF53474">
    <property type="entry name" value="alpha/beta-Hydrolases"/>
    <property type="match status" value="1"/>
</dbReference>
<proteinExistence type="predicted"/>
<dbReference type="Gene3D" id="3.40.50.1820">
    <property type="entry name" value="alpha/beta hydrolase"/>
    <property type="match status" value="1"/>
</dbReference>
<dbReference type="RefSeq" id="WP_147923081.1">
    <property type="nucleotide sequence ID" value="NZ_VRTY01000077.1"/>
</dbReference>
<feature type="signal peptide" evidence="2">
    <location>
        <begin position="1"/>
        <end position="17"/>
    </location>
</feature>
<protein>
    <submittedName>
        <fullName evidence="4">Alpha/beta hydrolase</fullName>
    </submittedName>
</protein>
<dbReference type="InterPro" id="IPR049492">
    <property type="entry name" value="BD-FAE-like_dom"/>
</dbReference>
<keyword evidence="5" id="KW-1185">Reference proteome</keyword>
<comment type="caution">
    <text evidence="4">The sequence shown here is derived from an EMBL/GenBank/DDBJ whole genome shotgun (WGS) entry which is preliminary data.</text>
</comment>
<reference evidence="4 5" key="1">
    <citation type="submission" date="2019-08" db="EMBL/GenBank/DDBJ databases">
        <authorList>
            <person name="Shi S."/>
        </authorList>
    </citation>
    <scope>NUCLEOTIDE SEQUENCE [LARGE SCALE GENOMIC DNA]</scope>
    <source>
        <strain evidence="4 5">GY10130</strain>
    </source>
</reference>
<name>A0A5C8JIH4_9BACT</name>
<evidence type="ECO:0000256" key="1">
    <source>
        <dbReference type="ARBA" id="ARBA00022801"/>
    </source>
</evidence>
<organism evidence="4 5">
    <name type="scientific">Pontibacter qinzhouensis</name>
    <dbReference type="NCBI Taxonomy" id="2603253"/>
    <lineage>
        <taxon>Bacteria</taxon>
        <taxon>Pseudomonadati</taxon>
        <taxon>Bacteroidota</taxon>
        <taxon>Cytophagia</taxon>
        <taxon>Cytophagales</taxon>
        <taxon>Hymenobacteraceae</taxon>
        <taxon>Pontibacter</taxon>
    </lineage>
</organism>
<keyword evidence="1 4" id="KW-0378">Hydrolase</keyword>
<sequence>MYKVLFLLLLLPCLAAAQQPVVPRDTSFTVHSTYLKVKPNYPFVEKVKPVLPAGVSTKTDIPYSTIGNRNLHLDIFYPTSKSRNAYPGVLLIHGGGWRSGNKSHQVPMAQQLAANGYVAVAVEYRLSLEAPYPAAMHDVKAAVRWMRANAATYGLDTTKIAALGCSSGGQMAALLGTTNGNSRLEGTGGNNSRSSAVQAIVDIDGILAFKHPESKEGEMAGWWLGGSYEENPGNWEEASALTHAGKNTGPTLFINSMHPHYHAGRDEMIQKLSKHKIYTEVHTIPDTPHPFWLLHPWFEPTFQYTLNFLNKTFRKIES</sequence>
<feature type="chain" id="PRO_5023086048" evidence="2">
    <location>
        <begin position="18"/>
        <end position="318"/>
    </location>
</feature>